<dbReference type="AlphaFoldDB" id="A0A836C810"/>
<reference evidence="1" key="1">
    <citation type="submission" date="2021-02" db="EMBL/GenBank/DDBJ databases">
        <title>First Annotated Genome of the Yellow-green Alga Tribonema minus.</title>
        <authorList>
            <person name="Mahan K.M."/>
        </authorList>
    </citation>
    <scope>NUCLEOTIDE SEQUENCE</scope>
    <source>
        <strain evidence="1">UTEX B ZZ1240</strain>
    </source>
</reference>
<dbReference type="InterPro" id="IPR017853">
    <property type="entry name" value="GH"/>
</dbReference>
<accession>A0A836C810</accession>
<comment type="caution">
    <text evidence="1">The sequence shown here is derived from an EMBL/GenBank/DDBJ whole genome shotgun (WGS) entry which is preliminary data.</text>
</comment>
<name>A0A836C810_9STRA</name>
<evidence type="ECO:0000313" key="1">
    <source>
        <dbReference type="EMBL" id="KAG5176064.1"/>
    </source>
</evidence>
<gene>
    <name evidence="1" type="ORF">JKP88DRAFT_249748</name>
</gene>
<proteinExistence type="predicted"/>
<evidence type="ECO:0000313" key="2">
    <source>
        <dbReference type="Proteomes" id="UP000664859"/>
    </source>
</evidence>
<keyword evidence="2" id="KW-1185">Reference proteome</keyword>
<protein>
    <submittedName>
        <fullName evidence="1">Uncharacterized protein</fullName>
    </submittedName>
</protein>
<dbReference type="EMBL" id="JAFCMP010000541">
    <property type="protein sequence ID" value="KAG5176064.1"/>
    <property type="molecule type" value="Genomic_DNA"/>
</dbReference>
<organism evidence="1 2">
    <name type="scientific">Tribonema minus</name>
    <dbReference type="NCBI Taxonomy" id="303371"/>
    <lineage>
        <taxon>Eukaryota</taxon>
        <taxon>Sar</taxon>
        <taxon>Stramenopiles</taxon>
        <taxon>Ochrophyta</taxon>
        <taxon>PX clade</taxon>
        <taxon>Xanthophyceae</taxon>
        <taxon>Tribonematales</taxon>
        <taxon>Tribonemataceae</taxon>
        <taxon>Tribonema</taxon>
    </lineage>
</organism>
<dbReference type="Gene3D" id="3.20.20.80">
    <property type="entry name" value="Glycosidases"/>
    <property type="match status" value="1"/>
</dbReference>
<dbReference type="SUPFAM" id="SSF51445">
    <property type="entry name" value="(Trans)glycosidases"/>
    <property type="match status" value="1"/>
</dbReference>
<dbReference type="Proteomes" id="UP000664859">
    <property type="component" value="Unassembled WGS sequence"/>
</dbReference>
<sequence>MACCHRDCKECGTRKQGCANDPLGASHCCLDAIAERARSCNTHQAPCMLDVERFSKVTTLADPYSENRNTVVGVLTGPKKTVEEREKKYGIKFDAELMYMNVLVSAAAFHCLDVWPLMPPPLAPALDHVQNLDFSSVRKVLKKGRNVQLVIEVFDNLKGIASGKYDGYLVKFGDRVRKFGEQITVRLLHEINGTQSSQHAWGWFCRVDAMPPSIHATMAYNAQNASGHDTPLEDFYTPIEDYVDEICVSAYNLCGDAYPENKPLTEILGAWYKQVTWFSSKHLCISEMSSTGHCTGKPEWIKQTWETLATDYTQFTAINWFLENKVETLNRDWDLNSKKDIREFTSGFRKFKEQTAVH</sequence>